<dbReference type="EMBL" id="JAMZEB010000002">
    <property type="protein sequence ID" value="MCP2353899.1"/>
    <property type="molecule type" value="Genomic_DNA"/>
</dbReference>
<accession>A0A9X2GAR0</accession>
<feature type="region of interest" description="Disordered" evidence="1">
    <location>
        <begin position="137"/>
        <end position="227"/>
    </location>
</feature>
<comment type="caution">
    <text evidence="3">The sequence shown here is derived from an EMBL/GenBank/DDBJ whole genome shotgun (WGS) entry which is preliminary data.</text>
</comment>
<reference evidence="3" key="1">
    <citation type="submission" date="2022-06" db="EMBL/GenBank/DDBJ databases">
        <title>Sequencing the genomes of 1000 actinobacteria strains.</title>
        <authorList>
            <person name="Klenk H.-P."/>
        </authorList>
    </citation>
    <scope>NUCLEOTIDE SEQUENCE</scope>
    <source>
        <strain evidence="3">DSM 46694</strain>
    </source>
</reference>
<evidence type="ECO:0000256" key="1">
    <source>
        <dbReference type="SAM" id="MobiDB-lite"/>
    </source>
</evidence>
<dbReference type="InterPro" id="IPR023393">
    <property type="entry name" value="START-like_dom_sf"/>
</dbReference>
<protein>
    <submittedName>
        <fullName evidence="3">Ribosome-associated toxin RatA of RatAB toxin-antitoxin module</fullName>
    </submittedName>
</protein>
<feature type="compositionally biased region" description="Gly residues" evidence="1">
    <location>
        <begin position="207"/>
        <end position="216"/>
    </location>
</feature>
<feature type="compositionally biased region" description="Pro residues" evidence="1">
    <location>
        <begin position="218"/>
        <end position="227"/>
    </location>
</feature>
<dbReference type="InterPro" id="IPR047137">
    <property type="entry name" value="ORF3"/>
</dbReference>
<dbReference type="PANTHER" id="PTHR33824">
    <property type="entry name" value="POLYKETIDE CYCLASE/DEHYDRASE AND LIPID TRANSPORT SUPERFAMILY PROTEIN"/>
    <property type="match status" value="1"/>
</dbReference>
<name>A0A9X2GAR0_9ACTN</name>
<dbReference type="Pfam" id="PF03364">
    <property type="entry name" value="Polyketide_cyc"/>
    <property type="match status" value="1"/>
</dbReference>
<dbReference type="CDD" id="cd07817">
    <property type="entry name" value="SRPBCC_8"/>
    <property type="match status" value="1"/>
</dbReference>
<evidence type="ECO:0000313" key="4">
    <source>
        <dbReference type="Proteomes" id="UP001139648"/>
    </source>
</evidence>
<dbReference type="Gene3D" id="3.30.530.20">
    <property type="match status" value="1"/>
</dbReference>
<dbReference type="AlphaFoldDB" id="A0A9X2GAR0"/>
<dbReference type="Proteomes" id="UP001139648">
    <property type="component" value="Unassembled WGS sequence"/>
</dbReference>
<feature type="domain" description="Coenzyme Q-binding protein COQ10 START" evidence="2">
    <location>
        <begin position="10"/>
        <end position="128"/>
    </location>
</feature>
<dbReference type="PANTHER" id="PTHR33824:SF7">
    <property type="entry name" value="POLYKETIDE CYCLASE_DEHYDRASE AND LIPID TRANSPORT SUPERFAMILY PROTEIN"/>
    <property type="match status" value="1"/>
</dbReference>
<evidence type="ECO:0000259" key="2">
    <source>
        <dbReference type="Pfam" id="PF03364"/>
    </source>
</evidence>
<evidence type="ECO:0000313" key="3">
    <source>
        <dbReference type="EMBL" id="MCP2353899.1"/>
    </source>
</evidence>
<dbReference type="RefSeq" id="WP_253740413.1">
    <property type="nucleotide sequence ID" value="NZ_BAABKA010000033.1"/>
</dbReference>
<dbReference type="SUPFAM" id="SSF55961">
    <property type="entry name" value="Bet v1-like"/>
    <property type="match status" value="1"/>
</dbReference>
<sequence>MSTIEHSEDVRVPVRVAYNQWTQFESFPEFMDGVESVKQLSDTRTAWVAEIAGIRREFEAEITEQHPDERIAWRSVDKPHQAGVVTFHRLDEGTTRVTLQMEFDPEGLVETAGDKLQLVRMRVVGDVKRFKTFIESRGDETGGWRGDVPGPHQREHEQGSTYGDSARNVPPGTVGGDYPPAGGGGASPGGTLPPPGPVPPGSTGVPGAPGGPGTPQGPGQPPPPPVL</sequence>
<organism evidence="3 4">
    <name type="scientific">Nonomuraea thailandensis</name>
    <dbReference type="NCBI Taxonomy" id="1188745"/>
    <lineage>
        <taxon>Bacteria</taxon>
        <taxon>Bacillati</taxon>
        <taxon>Actinomycetota</taxon>
        <taxon>Actinomycetes</taxon>
        <taxon>Streptosporangiales</taxon>
        <taxon>Streptosporangiaceae</taxon>
        <taxon>Nonomuraea</taxon>
    </lineage>
</organism>
<feature type="compositionally biased region" description="Pro residues" evidence="1">
    <location>
        <begin position="191"/>
        <end position="200"/>
    </location>
</feature>
<gene>
    <name evidence="3" type="ORF">HD597_000919</name>
</gene>
<proteinExistence type="predicted"/>
<dbReference type="InterPro" id="IPR005031">
    <property type="entry name" value="COQ10_START"/>
</dbReference>
<keyword evidence="4" id="KW-1185">Reference proteome</keyword>